<evidence type="ECO:0000256" key="4">
    <source>
        <dbReference type="ARBA" id="ARBA00010441"/>
    </source>
</evidence>
<feature type="transmembrane region" description="Helical" evidence="21">
    <location>
        <begin position="170"/>
        <end position="190"/>
    </location>
</feature>
<keyword evidence="14 19" id="KW-0472">Membrane</keyword>
<keyword evidence="17 19" id="KW-1208">Phospholipid metabolism</keyword>
<keyword evidence="11 21" id="KW-0812">Transmembrane</keyword>
<sequence length="251" mass="26776">MMAAGGAEGGWSGDDEPPSARRRSRRAAAFLVHIFTASGAVLGVLALQAAVAGDYAAMFAWLAAALAVDGIDGTIARRLQVADVLPRWSGDALDLVVDFLTYVVVPAYAIVAAGLVPKAAELPCLAAILVSSALYFADRRMKTADNYFRGFPAVWNAVAFYLFLLRPEPWVAVVAVAAFAAFTFVPVVFVHPLRVRRLRRTNIGLLSAWGVLAILALATDMRPGPAVTAGLSALALYFLFAGLFRPRVVER</sequence>
<keyword evidence="10 19" id="KW-0808">Transferase</keyword>
<dbReference type="EC" id="2.7.8.24" evidence="5 19"/>
<feature type="transmembrane region" description="Helical" evidence="21">
    <location>
        <begin position="27"/>
        <end position="49"/>
    </location>
</feature>
<evidence type="ECO:0000256" key="15">
    <source>
        <dbReference type="ARBA" id="ARBA00023209"/>
    </source>
</evidence>
<gene>
    <name evidence="23" type="primary">pcs_1</name>
    <name evidence="22" type="ORF">BV133_2946</name>
    <name evidence="23" type="ORF">BVIRIDIS_12430</name>
</gene>
<evidence type="ECO:0000313" key="24">
    <source>
        <dbReference type="Proteomes" id="UP000065734"/>
    </source>
</evidence>
<feature type="transmembrane region" description="Helical" evidence="21">
    <location>
        <begin position="146"/>
        <end position="164"/>
    </location>
</feature>
<dbReference type="GO" id="GO:0050520">
    <property type="term" value="F:phosphatidylcholine synthase activity"/>
    <property type="evidence" value="ECO:0007669"/>
    <property type="project" value="UniProtKB-EC"/>
</dbReference>
<evidence type="ECO:0000256" key="5">
    <source>
        <dbReference type="ARBA" id="ARBA00013195"/>
    </source>
</evidence>
<keyword evidence="7 19" id="KW-1003">Cell membrane</keyword>
<evidence type="ECO:0000256" key="16">
    <source>
        <dbReference type="ARBA" id="ARBA00023211"/>
    </source>
</evidence>
<evidence type="ECO:0000256" key="8">
    <source>
        <dbReference type="ARBA" id="ARBA00022516"/>
    </source>
</evidence>
<evidence type="ECO:0000256" key="13">
    <source>
        <dbReference type="ARBA" id="ARBA00023098"/>
    </source>
</evidence>
<keyword evidence="13 19" id="KW-0443">Lipid metabolism</keyword>
<dbReference type="InterPro" id="IPR026027">
    <property type="entry name" value="PcS"/>
</dbReference>
<evidence type="ECO:0000256" key="17">
    <source>
        <dbReference type="ARBA" id="ARBA00023264"/>
    </source>
</evidence>
<protein>
    <recommendedName>
        <fullName evidence="6 19">Phosphatidylcholine synthase</fullName>
        <shortName evidence="19">PC synthase</shortName>
        <shortName evidence="19">PCS</shortName>
        <ecNumber evidence="5 19">2.7.8.24</ecNumber>
    </recommendedName>
    <alternativeName>
        <fullName evidence="18 19">CDP-diglyceride-choline O-phosphatidyltransferase</fullName>
    </alternativeName>
</protein>
<evidence type="ECO:0000256" key="11">
    <source>
        <dbReference type="ARBA" id="ARBA00022692"/>
    </source>
</evidence>
<dbReference type="EMBL" id="AP014854">
    <property type="protein sequence ID" value="BAS00540.1"/>
    <property type="molecule type" value="Genomic_DNA"/>
</dbReference>
<evidence type="ECO:0000256" key="7">
    <source>
        <dbReference type="ARBA" id="ARBA00022475"/>
    </source>
</evidence>
<organism evidence="23 24">
    <name type="scientific">Blastochloris viridis</name>
    <name type="common">Rhodopseudomonas viridis</name>
    <dbReference type="NCBI Taxonomy" id="1079"/>
    <lineage>
        <taxon>Bacteria</taxon>
        <taxon>Pseudomonadati</taxon>
        <taxon>Pseudomonadota</taxon>
        <taxon>Alphaproteobacteria</taxon>
        <taxon>Hyphomicrobiales</taxon>
        <taxon>Blastochloridaceae</taxon>
        <taxon>Blastochloris</taxon>
    </lineage>
</organism>
<proteinExistence type="inferred from homology"/>
<evidence type="ECO:0000256" key="20">
    <source>
        <dbReference type="SAM" id="MobiDB-lite"/>
    </source>
</evidence>
<evidence type="ECO:0000256" key="14">
    <source>
        <dbReference type="ARBA" id="ARBA00023136"/>
    </source>
</evidence>
<evidence type="ECO:0000256" key="12">
    <source>
        <dbReference type="ARBA" id="ARBA00022989"/>
    </source>
</evidence>
<comment type="similarity">
    <text evidence="4 19">Belongs to the CDP-alcohol phosphatidyltransferase class-I family.</text>
</comment>
<evidence type="ECO:0000256" key="6">
    <source>
        <dbReference type="ARBA" id="ARBA00015623"/>
    </source>
</evidence>
<evidence type="ECO:0000256" key="10">
    <source>
        <dbReference type="ARBA" id="ARBA00022679"/>
    </source>
</evidence>
<dbReference type="Gene3D" id="1.20.120.1760">
    <property type="match status" value="1"/>
</dbReference>
<evidence type="ECO:0000256" key="18">
    <source>
        <dbReference type="ARBA" id="ARBA00033321"/>
    </source>
</evidence>
<dbReference type="Proteomes" id="UP000065734">
    <property type="component" value="Chromosome I"/>
</dbReference>
<feature type="transmembrane region" description="Helical" evidence="21">
    <location>
        <begin position="92"/>
        <end position="113"/>
    </location>
</feature>
<name>A0A0H5BHC3_BLAVI</name>
<evidence type="ECO:0000256" key="19">
    <source>
        <dbReference type="PIRNR" id="PIRNR000851"/>
    </source>
</evidence>
<dbReference type="EMBL" id="LN907867">
    <property type="protein sequence ID" value="CUU42235.1"/>
    <property type="molecule type" value="Genomic_DNA"/>
</dbReference>
<dbReference type="PATRIC" id="fig|1079.6.peg.1862"/>
<dbReference type="RefSeq" id="WP_055037332.1">
    <property type="nucleotide sequence ID" value="NZ_AP014854.2"/>
</dbReference>
<keyword evidence="8 19" id="KW-0444">Lipid biosynthesis</keyword>
<feature type="region of interest" description="Disordered" evidence="20">
    <location>
        <begin position="1"/>
        <end position="20"/>
    </location>
</feature>
<dbReference type="OrthoDB" id="350520at2"/>
<dbReference type="STRING" id="1079.BVIR_1798"/>
<reference evidence="23" key="2">
    <citation type="submission" date="2015-11" db="EMBL/GenBank/DDBJ databases">
        <authorList>
            <person name="Zhang Y."/>
            <person name="Guo Z."/>
        </authorList>
    </citation>
    <scope>NUCLEOTIDE SEQUENCE</scope>
    <source>
        <strain evidence="23">1</strain>
    </source>
</reference>
<evidence type="ECO:0000256" key="2">
    <source>
        <dbReference type="ARBA" id="ARBA00001936"/>
    </source>
</evidence>
<evidence type="ECO:0000256" key="1">
    <source>
        <dbReference type="ARBA" id="ARBA00000958"/>
    </source>
</evidence>
<feature type="transmembrane region" description="Helical" evidence="21">
    <location>
        <begin position="225"/>
        <end position="244"/>
    </location>
</feature>
<evidence type="ECO:0000256" key="21">
    <source>
        <dbReference type="SAM" id="Phobius"/>
    </source>
</evidence>
<evidence type="ECO:0000313" key="22">
    <source>
        <dbReference type="EMBL" id="BAS00540.1"/>
    </source>
</evidence>
<dbReference type="PIRSF" id="PIRSF000851">
    <property type="entry name" value="PcS"/>
    <property type="match status" value="1"/>
</dbReference>
<dbReference type="GO" id="GO:0008654">
    <property type="term" value="P:phospholipid biosynthetic process"/>
    <property type="evidence" value="ECO:0007669"/>
    <property type="project" value="UniProtKB-KW"/>
</dbReference>
<dbReference type="InterPro" id="IPR043130">
    <property type="entry name" value="CDP-OH_PTrfase_TM_dom"/>
</dbReference>
<keyword evidence="12 21" id="KW-1133">Transmembrane helix</keyword>
<comment type="catalytic activity">
    <reaction evidence="1 19">
        <text>a CDP-1,2-diacyl-sn-glycerol + choline = a 1,2-diacyl-sn-glycero-3-phosphocholine + CMP + H(+)</text>
        <dbReference type="Rhea" id="RHEA:14597"/>
        <dbReference type="ChEBI" id="CHEBI:15354"/>
        <dbReference type="ChEBI" id="CHEBI:15378"/>
        <dbReference type="ChEBI" id="CHEBI:57643"/>
        <dbReference type="ChEBI" id="CHEBI:58332"/>
        <dbReference type="ChEBI" id="CHEBI:60377"/>
        <dbReference type="EC" id="2.7.8.24"/>
    </reaction>
</comment>
<dbReference type="KEGG" id="bvr:BVIR_1798"/>
<keyword evidence="9 19" id="KW-0997">Cell inner membrane</keyword>
<keyword evidence="15 19" id="KW-0594">Phospholipid biosynthesis</keyword>
<accession>A0A0H5BHC3</accession>
<keyword evidence="24" id="KW-1185">Reference proteome</keyword>
<comment type="function">
    <text evidence="19">Condenses choline with CDP-diglyceride to produce phosphatidylcholine and CMP.</text>
</comment>
<comment type="subcellular location">
    <subcellularLocation>
        <location evidence="3 19">Cell inner membrane</location>
        <topology evidence="3 19">Multi-pass membrane protein</topology>
    </subcellularLocation>
</comment>
<comment type="cofactor">
    <cofactor evidence="2 19">
        <name>Mn(2+)</name>
        <dbReference type="ChEBI" id="CHEBI:29035"/>
    </cofactor>
</comment>
<reference evidence="24" key="3">
    <citation type="journal article" date="2016" name="Genome Announc.">
        <title>Revised genome sequence of the purple photosynthetic bacterium Blastochloris viridis.</title>
        <authorList>
            <person name="Liu L.N."/>
            <person name="Faulkner M."/>
            <person name="Liu X."/>
            <person name="Huang F."/>
            <person name="Darby A.C."/>
            <person name="Hall N."/>
        </authorList>
    </citation>
    <scope>NUCLEOTIDE SEQUENCE [LARGE SCALE GENOMIC DNA]</scope>
    <source>
        <strain evidence="24">ATCC 19567 / DSM 133 / F</strain>
    </source>
</reference>
<dbReference type="GO" id="GO:0005886">
    <property type="term" value="C:plasma membrane"/>
    <property type="evidence" value="ECO:0007669"/>
    <property type="project" value="UniProtKB-SubCell"/>
</dbReference>
<evidence type="ECO:0000313" key="23">
    <source>
        <dbReference type="EMBL" id="CUU42235.1"/>
    </source>
</evidence>
<reference evidence="22" key="1">
    <citation type="journal article" date="2015" name="Genome Announc.">
        <title>Complete Genome Sequence of the Bacteriochlorophyll b-Producing Photosynthetic Bacterium Blastochloris viridis.</title>
        <authorList>
            <person name="Tsukatani Y."/>
            <person name="Hirose Y."/>
            <person name="Harada J."/>
            <person name="Misawa N."/>
            <person name="Mori K."/>
            <person name="Inoue K."/>
            <person name="Tamiaki H."/>
        </authorList>
    </citation>
    <scope>NUCLEOTIDE SEQUENCE [LARGE SCALE GENOMIC DNA]</scope>
    <source>
        <strain evidence="22">DSM 133</strain>
    </source>
</reference>
<dbReference type="AlphaFoldDB" id="A0A0H5BHC3"/>
<evidence type="ECO:0000256" key="9">
    <source>
        <dbReference type="ARBA" id="ARBA00022519"/>
    </source>
</evidence>
<feature type="transmembrane region" description="Helical" evidence="21">
    <location>
        <begin position="202"/>
        <end position="219"/>
    </location>
</feature>
<evidence type="ECO:0000256" key="3">
    <source>
        <dbReference type="ARBA" id="ARBA00004429"/>
    </source>
</evidence>
<keyword evidence="16 19" id="KW-0464">Manganese</keyword>
<feature type="compositionally biased region" description="Gly residues" evidence="20">
    <location>
        <begin position="1"/>
        <end position="12"/>
    </location>
</feature>